<dbReference type="Pfam" id="PF00201">
    <property type="entry name" value="UDPGT"/>
    <property type="match status" value="1"/>
</dbReference>
<dbReference type="EMBL" id="MW208819">
    <property type="protein sequence ID" value="UDF06028.1"/>
    <property type="molecule type" value="mRNA"/>
</dbReference>
<protein>
    <recommendedName>
        <fullName evidence="5">Glycosyltransferase</fullName>
        <ecNumber evidence="5">2.4.1.-</ecNumber>
    </recommendedName>
</protein>
<evidence type="ECO:0000313" key="6">
    <source>
        <dbReference type="EMBL" id="UDF06028.1"/>
    </source>
</evidence>
<dbReference type="InterPro" id="IPR002213">
    <property type="entry name" value="UDP_glucos_trans"/>
</dbReference>
<dbReference type="InterPro" id="IPR035595">
    <property type="entry name" value="UDP_glycos_trans_CS"/>
</dbReference>
<dbReference type="PANTHER" id="PTHR48047:SF45">
    <property type="entry name" value="SCOPOLETIN GLUCOSYLTRANSFERASE-LIKE"/>
    <property type="match status" value="1"/>
</dbReference>
<dbReference type="CDD" id="cd03784">
    <property type="entry name" value="GT1_Gtf-like"/>
    <property type="match status" value="1"/>
</dbReference>
<dbReference type="EC" id="2.4.1.-" evidence="5"/>
<dbReference type="PROSITE" id="PS00375">
    <property type="entry name" value="UDPGT"/>
    <property type="match status" value="1"/>
</dbReference>
<evidence type="ECO:0000256" key="2">
    <source>
        <dbReference type="ARBA" id="ARBA00022676"/>
    </source>
</evidence>
<dbReference type="SUPFAM" id="SSF53756">
    <property type="entry name" value="UDP-Glycosyltransferase/glycogen phosphorylase"/>
    <property type="match status" value="1"/>
</dbReference>
<organism evidence="6">
    <name type="scientific">Paris polyphylla var. chinensis</name>
    <dbReference type="NCBI Taxonomy" id="221254"/>
    <lineage>
        <taxon>Eukaryota</taxon>
        <taxon>Viridiplantae</taxon>
        <taxon>Streptophyta</taxon>
        <taxon>Embryophyta</taxon>
        <taxon>Tracheophyta</taxon>
        <taxon>Spermatophyta</taxon>
        <taxon>Magnoliopsida</taxon>
        <taxon>Liliopsida</taxon>
        <taxon>Liliales</taxon>
        <taxon>Melanthiaceae</taxon>
        <taxon>Paris</taxon>
    </lineage>
</organism>
<proteinExistence type="evidence at transcript level"/>
<comment type="similarity">
    <text evidence="1 4">Belongs to the UDP-glycosyltransferase family.</text>
</comment>
<evidence type="ECO:0000256" key="5">
    <source>
        <dbReference type="RuleBase" id="RU362057"/>
    </source>
</evidence>
<name>A0A8K2APP3_PARPY</name>
<evidence type="ECO:0000256" key="3">
    <source>
        <dbReference type="ARBA" id="ARBA00022679"/>
    </source>
</evidence>
<dbReference type="PANTHER" id="PTHR48047">
    <property type="entry name" value="GLYCOSYLTRANSFERASE"/>
    <property type="match status" value="1"/>
</dbReference>
<dbReference type="GO" id="GO:0035251">
    <property type="term" value="F:UDP-glucosyltransferase activity"/>
    <property type="evidence" value="ECO:0007669"/>
    <property type="project" value="TreeGrafter"/>
</dbReference>
<evidence type="ECO:0000256" key="1">
    <source>
        <dbReference type="ARBA" id="ARBA00009995"/>
    </source>
</evidence>
<reference evidence="6" key="1">
    <citation type="journal article" date="2021" name="Mol Plant Breed">
        <title>Cloning and Expression Analysis of Glycosyltransferase in Paris polyphylla Smith var. chinensis (Franch.) Hara.</title>
        <authorList>
            <person name="Wu C."/>
            <person name="Zhang R."/>
            <person name="Mu D."/>
            <person name="Lan Z."/>
            <person name="Lu Y."/>
            <person name="Zheng Y."/>
            <person name="Liu W."/>
            <person name="Tang Q."/>
        </authorList>
    </citation>
    <scope>NUCLEOTIDE SEQUENCE</scope>
</reference>
<dbReference type="FunFam" id="3.40.50.2000:FF:000063">
    <property type="entry name" value="Glycosyltransferase"/>
    <property type="match status" value="1"/>
</dbReference>
<keyword evidence="2 4" id="KW-0328">Glycosyltransferase</keyword>
<accession>A0A8K2APP3</accession>
<sequence length="480" mass="53288">MASQTQPLHMLFFPFMAASHMIPMVDMAKLFAARGVKVTILTTPSNAETIKSAIESGHQAIALALIPFPSVAVGLPEGCENLSAVPTIELQNRFCRALATLRQPFDRVLIDLLPDCVVSDSFLPWTYEIAANYNMPRLVFHGTSHFSICISDSFDRHVPVVSLAPDGHECLIAPGLPHRIEMLRSQMPDLTGSGSDLPQLLAEEANLKSYGMVMNSFYEMEPEYVRHFQKVLDRKSWNVGPVSLYNKDTIEMRSRGHTSVVDVNNCLKWLDGKSSGSVVYIAFGTLGEMGMDQVREIALGLEASGRPFIWVVRNVDWLPEDYEDRVGDRGMVIRGWAPQVLILSHQAVGGMVTHCGWNTCLEGVSTGVPMVTWPFFEEHFFNERLIVELLGIGVSLGVKECAIKKERPVVDSAKIERAVNRLMSVGDEAEERRRRARELGEKAKRAIEEGGSSYIDVGNLIAELSCKRRPVHDKIPAVSP</sequence>
<evidence type="ECO:0000256" key="4">
    <source>
        <dbReference type="RuleBase" id="RU003718"/>
    </source>
</evidence>
<dbReference type="Gene3D" id="3.40.50.2000">
    <property type="entry name" value="Glycogen Phosphorylase B"/>
    <property type="match status" value="2"/>
</dbReference>
<dbReference type="AlphaFoldDB" id="A0A8K2APP3"/>
<keyword evidence="3 4" id="KW-0808">Transferase</keyword>